<gene>
    <name evidence="1" type="ORF">D7Z26_01000</name>
</gene>
<dbReference type="RefSeq" id="WP_120973907.1">
    <property type="nucleotide sequence ID" value="NZ_RBZM01000001.1"/>
</dbReference>
<evidence type="ECO:0008006" key="3">
    <source>
        <dbReference type="Google" id="ProtNLM"/>
    </source>
</evidence>
<protein>
    <recommendedName>
        <fullName evidence="3">Glycosyltransferase family 2 protein</fullName>
    </recommendedName>
</protein>
<comment type="caution">
    <text evidence="1">The sequence shown here is derived from an EMBL/GenBank/DDBJ whole genome shotgun (WGS) entry which is preliminary data.</text>
</comment>
<organism evidence="1 2">
    <name type="scientific">Cohnella endophytica</name>
    <dbReference type="NCBI Taxonomy" id="2419778"/>
    <lineage>
        <taxon>Bacteria</taxon>
        <taxon>Bacillati</taxon>
        <taxon>Bacillota</taxon>
        <taxon>Bacilli</taxon>
        <taxon>Bacillales</taxon>
        <taxon>Paenibacillaceae</taxon>
        <taxon>Cohnella</taxon>
    </lineage>
</organism>
<evidence type="ECO:0000313" key="2">
    <source>
        <dbReference type="Proteomes" id="UP000282076"/>
    </source>
</evidence>
<dbReference type="EMBL" id="RBZM01000001">
    <property type="protein sequence ID" value="RKP58113.1"/>
    <property type="molecule type" value="Genomic_DNA"/>
</dbReference>
<sequence length="286" mass="33188">MANNLISEQKGAEPKLPSGKGIRIDVVIPAIDKDLDTLPYVIDSVRKYVAHPIGRIYVVAPDSNRIKDVCMRKDCTFIHEARVLPIRKHHIVYHSKRWERSGWLYQQLLKLGSSSFVGQRYYLVMDADTILIRPHRFLANGKQTFYCRSWSQPEYFVTYRKLMGKRAARPRSFVTHYMMFDKTKLKTLKDNIENRHGKIWYKAIIGSINRTKQFGFSEYETYGNYVYSGGSNQVLLKSAQNKSLSNSPAKLSESNIKKLAQKYRSLSFHKRKGYVRGVENNEDGHL</sequence>
<dbReference type="InterPro" id="IPR045499">
    <property type="entry name" value="DUF6492"/>
</dbReference>
<name>A0A494Y7Q2_9BACL</name>
<dbReference type="Proteomes" id="UP000282076">
    <property type="component" value="Unassembled WGS sequence"/>
</dbReference>
<dbReference type="OrthoDB" id="5323158at2"/>
<dbReference type="AlphaFoldDB" id="A0A494Y7Q2"/>
<evidence type="ECO:0000313" key="1">
    <source>
        <dbReference type="EMBL" id="RKP58113.1"/>
    </source>
</evidence>
<dbReference type="Pfam" id="PF20102">
    <property type="entry name" value="DUF6492"/>
    <property type="match status" value="1"/>
</dbReference>
<proteinExistence type="predicted"/>
<keyword evidence="2" id="KW-1185">Reference proteome</keyword>
<accession>A0A494Y7Q2</accession>
<reference evidence="1 2" key="1">
    <citation type="submission" date="2018-10" db="EMBL/GenBank/DDBJ databases">
        <title>Cohnella sp. M2MS4P-1, whole genome shotgun sequence.</title>
        <authorList>
            <person name="Tuo L."/>
        </authorList>
    </citation>
    <scope>NUCLEOTIDE SEQUENCE [LARGE SCALE GENOMIC DNA]</scope>
    <source>
        <strain evidence="1 2">M2MS4P-1</strain>
    </source>
</reference>